<accession>A0A4Y2EKL6</accession>
<evidence type="ECO:0000313" key="3">
    <source>
        <dbReference type="Proteomes" id="UP000499080"/>
    </source>
</evidence>
<dbReference type="EMBL" id="BGPR01000617">
    <property type="protein sequence ID" value="GBM28698.1"/>
    <property type="molecule type" value="Genomic_DNA"/>
</dbReference>
<dbReference type="Proteomes" id="UP000499080">
    <property type="component" value="Unassembled WGS sequence"/>
</dbReference>
<proteinExistence type="predicted"/>
<feature type="compositionally biased region" description="Pro residues" evidence="1">
    <location>
        <begin position="96"/>
        <end position="108"/>
    </location>
</feature>
<organism evidence="2 3">
    <name type="scientific">Araneus ventricosus</name>
    <name type="common">Orbweaver spider</name>
    <name type="synonym">Epeira ventricosa</name>
    <dbReference type="NCBI Taxonomy" id="182803"/>
    <lineage>
        <taxon>Eukaryota</taxon>
        <taxon>Metazoa</taxon>
        <taxon>Ecdysozoa</taxon>
        <taxon>Arthropoda</taxon>
        <taxon>Chelicerata</taxon>
        <taxon>Arachnida</taxon>
        <taxon>Araneae</taxon>
        <taxon>Araneomorphae</taxon>
        <taxon>Entelegynae</taxon>
        <taxon>Araneoidea</taxon>
        <taxon>Araneidae</taxon>
        <taxon>Araneus</taxon>
    </lineage>
</organism>
<sequence length="108" mass="11904">MTDYCELRHHPEVELIDVQPRNGARVCLTGEPDLPNRGNGLPDRGHDLLYGEDECNEIGLKFSPNYYLSTRVEYPVQKFSHTGYKICSRRGGAGHPGPPSGANPGLTP</sequence>
<dbReference type="AlphaFoldDB" id="A0A4Y2EKL6"/>
<comment type="caution">
    <text evidence="2">The sequence shown here is derived from an EMBL/GenBank/DDBJ whole genome shotgun (WGS) entry which is preliminary data.</text>
</comment>
<protein>
    <submittedName>
        <fullName evidence="2">Uncharacterized protein</fullName>
    </submittedName>
</protein>
<evidence type="ECO:0000256" key="1">
    <source>
        <dbReference type="SAM" id="MobiDB-lite"/>
    </source>
</evidence>
<evidence type="ECO:0000313" key="2">
    <source>
        <dbReference type="EMBL" id="GBM28698.1"/>
    </source>
</evidence>
<name>A0A4Y2EKL6_ARAVE</name>
<feature type="region of interest" description="Disordered" evidence="1">
    <location>
        <begin position="87"/>
        <end position="108"/>
    </location>
</feature>
<gene>
    <name evidence="2" type="ORF">AVEN_116710_1</name>
</gene>
<keyword evidence="3" id="KW-1185">Reference proteome</keyword>
<reference evidence="2 3" key="1">
    <citation type="journal article" date="2019" name="Sci. Rep.">
        <title>Orb-weaving spider Araneus ventricosus genome elucidates the spidroin gene catalogue.</title>
        <authorList>
            <person name="Kono N."/>
            <person name="Nakamura H."/>
            <person name="Ohtoshi R."/>
            <person name="Moran D.A.P."/>
            <person name="Shinohara A."/>
            <person name="Yoshida Y."/>
            <person name="Fujiwara M."/>
            <person name="Mori M."/>
            <person name="Tomita M."/>
            <person name="Arakawa K."/>
        </authorList>
    </citation>
    <scope>NUCLEOTIDE SEQUENCE [LARGE SCALE GENOMIC DNA]</scope>
</reference>